<dbReference type="InterPro" id="IPR029044">
    <property type="entry name" value="Nucleotide-diphossugar_trans"/>
</dbReference>
<evidence type="ECO:0000313" key="13">
    <source>
        <dbReference type="EMBL" id="KPQ35880.1"/>
    </source>
</evidence>
<dbReference type="SUPFAM" id="SSF53448">
    <property type="entry name" value="Nucleotide-diphospho-sugar transferases"/>
    <property type="match status" value="1"/>
</dbReference>
<evidence type="ECO:0000256" key="1">
    <source>
        <dbReference type="ARBA" id="ARBA00004514"/>
    </source>
</evidence>
<dbReference type="SUPFAM" id="SSF51161">
    <property type="entry name" value="Trimeric LpxA-like enzymes"/>
    <property type="match status" value="1"/>
</dbReference>
<dbReference type="Pfam" id="PF02878">
    <property type="entry name" value="PGM_PMM_I"/>
    <property type="match status" value="1"/>
</dbReference>
<keyword evidence="13" id="KW-0548">Nucleotidyltransferase</keyword>
<dbReference type="InterPro" id="IPR005846">
    <property type="entry name" value="A-D-PHexomutase_a/b/a-III"/>
</dbReference>
<dbReference type="GO" id="GO:0016779">
    <property type="term" value="F:nucleotidyltransferase activity"/>
    <property type="evidence" value="ECO:0007669"/>
    <property type="project" value="UniProtKB-KW"/>
</dbReference>
<protein>
    <submittedName>
        <fullName evidence="13">Bifunctional mannose-1-phosphate guanylyltransferase / phosphomannomutase</fullName>
    </submittedName>
</protein>
<feature type="region of interest" description="Disordered" evidence="7">
    <location>
        <begin position="803"/>
        <end position="825"/>
    </location>
</feature>
<evidence type="ECO:0000259" key="9">
    <source>
        <dbReference type="Pfam" id="PF02878"/>
    </source>
</evidence>
<feature type="domain" description="Nucleotidyl transferase" evidence="8">
    <location>
        <begin position="3"/>
        <end position="232"/>
    </location>
</feature>
<feature type="domain" description="Alpha-D-phosphohexomutase alpha/beta/alpha" evidence="9">
    <location>
        <begin position="384"/>
        <end position="515"/>
    </location>
</feature>
<dbReference type="Gene3D" id="2.160.10.10">
    <property type="entry name" value="Hexapeptide repeat proteins"/>
    <property type="match status" value="1"/>
</dbReference>
<dbReference type="GO" id="GO:0016868">
    <property type="term" value="F:intramolecular phosphotransferase activity"/>
    <property type="evidence" value="ECO:0007669"/>
    <property type="project" value="InterPro"/>
</dbReference>
<keyword evidence="3" id="KW-0963">Cytoplasm</keyword>
<dbReference type="InterPro" id="IPR050486">
    <property type="entry name" value="Mannose-1P_guanyltransferase"/>
</dbReference>
<dbReference type="CDD" id="cd05805">
    <property type="entry name" value="MPG1_transferase"/>
    <property type="match status" value="1"/>
</dbReference>
<dbReference type="InterPro" id="IPR011004">
    <property type="entry name" value="Trimer_LpxA-like_sf"/>
</dbReference>
<dbReference type="Proteomes" id="UP000050465">
    <property type="component" value="Unassembled WGS sequence"/>
</dbReference>
<dbReference type="InterPro" id="IPR016055">
    <property type="entry name" value="A-D-PHexomutase_a/b/a-I/II/III"/>
</dbReference>
<comment type="similarity">
    <text evidence="2">Belongs to the phosphohexose mutase family.</text>
</comment>
<dbReference type="SUPFAM" id="SSF53738">
    <property type="entry name" value="Phosphoglucomutase, first 3 domains"/>
    <property type="match status" value="3"/>
</dbReference>
<dbReference type="EMBL" id="LJZR01000009">
    <property type="protein sequence ID" value="KPQ35880.1"/>
    <property type="molecule type" value="Genomic_DNA"/>
</dbReference>
<comment type="subcellular location">
    <subcellularLocation>
        <location evidence="1">Cytoplasm</location>
        <location evidence="1">Cytosol</location>
    </subcellularLocation>
</comment>
<keyword evidence="4" id="KW-0396">Initiation factor</keyword>
<dbReference type="GO" id="GO:0005975">
    <property type="term" value="P:carbohydrate metabolic process"/>
    <property type="evidence" value="ECO:0007669"/>
    <property type="project" value="InterPro"/>
</dbReference>
<evidence type="ECO:0000256" key="5">
    <source>
        <dbReference type="ARBA" id="ARBA00022553"/>
    </source>
</evidence>
<feature type="domain" description="Alpha-D-phosphohexomutase alpha/beta/alpha" evidence="11">
    <location>
        <begin position="637"/>
        <end position="745"/>
    </location>
</feature>
<feature type="compositionally biased region" description="Gly residues" evidence="7">
    <location>
        <begin position="807"/>
        <end position="817"/>
    </location>
</feature>
<dbReference type="InterPro" id="IPR056764">
    <property type="entry name" value="LbH_EIF2B3/5"/>
</dbReference>
<dbReference type="AlphaFoldDB" id="A0A0P8BPM9"/>
<keyword evidence="5" id="KW-0597">Phosphoprotein</keyword>
<accession>A0A0P8BPM9</accession>
<dbReference type="Gene3D" id="3.90.550.10">
    <property type="entry name" value="Spore Coat Polysaccharide Biosynthesis Protein SpsA, Chain A"/>
    <property type="match status" value="1"/>
</dbReference>
<feature type="domain" description="EIF2B subunit epsilon/gamma LbH" evidence="12">
    <location>
        <begin position="255"/>
        <end position="353"/>
    </location>
</feature>
<evidence type="ECO:0000313" key="14">
    <source>
        <dbReference type="Proteomes" id="UP000050465"/>
    </source>
</evidence>
<dbReference type="InterPro" id="IPR005835">
    <property type="entry name" value="NTP_transferase_dom"/>
</dbReference>
<name>A0A0P8BPM9_9CYAN</name>
<keyword evidence="13" id="KW-0808">Transferase</keyword>
<reference evidence="13 14" key="1">
    <citation type="submission" date="2015-09" db="EMBL/GenBank/DDBJ databases">
        <title>Identification and resolution of microdiversity through metagenomic sequencing of parallel consortia.</title>
        <authorList>
            <person name="Nelson W.C."/>
            <person name="Romine M.F."/>
            <person name="Lindemann S.R."/>
        </authorList>
    </citation>
    <scope>NUCLEOTIDE SEQUENCE [LARGE SCALE GENOMIC DNA]</scope>
    <source>
        <strain evidence="13">Ana</strain>
    </source>
</reference>
<keyword evidence="6" id="KW-0648">Protein biosynthesis</keyword>
<organism evidence="13 14">
    <name type="scientific">Phormidesmis priestleyi Ana</name>
    <dbReference type="NCBI Taxonomy" id="1666911"/>
    <lineage>
        <taxon>Bacteria</taxon>
        <taxon>Bacillati</taxon>
        <taxon>Cyanobacteriota</taxon>
        <taxon>Cyanophyceae</taxon>
        <taxon>Leptolyngbyales</taxon>
        <taxon>Leptolyngbyaceae</taxon>
        <taxon>Phormidesmis</taxon>
    </lineage>
</organism>
<dbReference type="GO" id="GO:0031470">
    <property type="term" value="C:carboxysome"/>
    <property type="evidence" value="ECO:0007669"/>
    <property type="project" value="UniProtKB-ARBA"/>
</dbReference>
<dbReference type="Pfam" id="PF25084">
    <property type="entry name" value="LbH_EIF2B"/>
    <property type="match status" value="1"/>
</dbReference>
<evidence type="ECO:0000259" key="11">
    <source>
        <dbReference type="Pfam" id="PF02880"/>
    </source>
</evidence>
<evidence type="ECO:0000256" key="4">
    <source>
        <dbReference type="ARBA" id="ARBA00022540"/>
    </source>
</evidence>
<evidence type="ECO:0000259" key="12">
    <source>
        <dbReference type="Pfam" id="PF25084"/>
    </source>
</evidence>
<dbReference type="Pfam" id="PF00483">
    <property type="entry name" value="NTP_transferase"/>
    <property type="match status" value="1"/>
</dbReference>
<dbReference type="STRING" id="1666911.HLUCCA11_08270"/>
<feature type="domain" description="Alpha-D-phosphohexomutase alpha/beta/alpha" evidence="10">
    <location>
        <begin position="534"/>
        <end position="632"/>
    </location>
</feature>
<comment type="caution">
    <text evidence="13">The sequence shown here is derived from an EMBL/GenBank/DDBJ whole genome shotgun (WGS) entry which is preliminary data.</text>
</comment>
<dbReference type="InterPro" id="IPR005845">
    <property type="entry name" value="A-D-PHexomutase_a/b/a-II"/>
</dbReference>
<gene>
    <name evidence="13" type="ORF">HLUCCA11_08270</name>
</gene>
<dbReference type="PANTHER" id="PTHR22572">
    <property type="entry name" value="SUGAR-1-PHOSPHATE GUANYL TRANSFERASE"/>
    <property type="match status" value="1"/>
</dbReference>
<dbReference type="InterPro" id="IPR005844">
    <property type="entry name" value="A-D-PHexomutase_a/b/a-I"/>
</dbReference>
<dbReference type="PATRIC" id="fig|1666911.3.peg.4028"/>
<dbReference type="CDD" id="cd04181">
    <property type="entry name" value="NTP_transferase"/>
    <property type="match status" value="1"/>
</dbReference>
<dbReference type="GO" id="GO:0043886">
    <property type="term" value="F:structural constituent of carboxysome shell"/>
    <property type="evidence" value="ECO:0007669"/>
    <property type="project" value="UniProtKB-ARBA"/>
</dbReference>
<evidence type="ECO:0000259" key="8">
    <source>
        <dbReference type="Pfam" id="PF00483"/>
    </source>
</evidence>
<evidence type="ECO:0000256" key="3">
    <source>
        <dbReference type="ARBA" id="ARBA00022490"/>
    </source>
</evidence>
<evidence type="ECO:0000256" key="6">
    <source>
        <dbReference type="ARBA" id="ARBA00022917"/>
    </source>
</evidence>
<dbReference type="Gene3D" id="3.40.120.10">
    <property type="entry name" value="Alpha-D-Glucose-1,6-Bisphosphate, subunit A, domain 3"/>
    <property type="match status" value="3"/>
</dbReference>
<evidence type="ECO:0000256" key="2">
    <source>
        <dbReference type="ARBA" id="ARBA00010231"/>
    </source>
</evidence>
<dbReference type="Pfam" id="PF02879">
    <property type="entry name" value="PGM_PMM_II"/>
    <property type="match status" value="1"/>
</dbReference>
<evidence type="ECO:0000259" key="10">
    <source>
        <dbReference type="Pfam" id="PF02879"/>
    </source>
</evidence>
<evidence type="ECO:0000256" key="7">
    <source>
        <dbReference type="SAM" id="MobiDB-lite"/>
    </source>
</evidence>
<dbReference type="Pfam" id="PF02880">
    <property type="entry name" value="PGM_PMM_III"/>
    <property type="match status" value="1"/>
</dbReference>
<proteinExistence type="inferred from homology"/>
<sequence>MRAVLMAGGSGTRLRPLTCDLPKPMVPILNRPIAEHIVHLLKRHGITEIIATLFYLPDVMRDYFQDGRDFGVQMTYAVEEDQPLGTAGCVKSVRELLNKTFLVISGDSITDFDLQQAIRFHQANRAKATIVLTRVPNPIDFGVVITDESDRIVRFLEKPSTSEVFSDTVNTGIYILEPEVLDYLPAGCEQDFSKDLFPTLLAKGEPIYGYVAEGYWCDVGHLEAYREAQYDALAGKVQLDPYPYPEKTTGVWVGANSFVHPSAELQAPVMVGDNCRIGARAVLEAGTVVGDNVTIGSDADLKRPIVWSGAVIGEDVHLRACVLARGTHVARRAQVLEGAVIGALSTVGEEAKISTGVKVWPSKLIESGATLNINLIWGHTAQRNLFGQRGVAGLANVDITPEFAVKLGAAYGSTLKPGAAVSISRDQRSVSRMVSRSLVAGLMSVGIDIQNLEAISIPVARNALPTLQVAGGIHVRLHPIRSDHLLIEFFDSNGIDIPKSKEKKIESAYFKEDFRRAQIHEIGSVSYPSSPVDIYIKAFEKNLNAESIRSSKSKIVIDYAYALSGAVLPQILGKFGCDAVVLNASLSHTAPSLSEREVLLAQLGQVVHALQATFGVQVSANGEQLMLVDEVGTPIRGETLTALMVHMILTAHPRGTVVVPVHASGSVEEIARRHGGRVIRTKANPTALMEACQSHRRVVLGGSGDMGFIFPQLHPGFDAMFCIAKLIEMLLIQERSLGQIWEELPRISHRWQTIRCPWTIKGALMRYLVETHPVESLELVDGVKVIDPGQVCNESFGKSWKESVYGRNGGQNGGRNGGHSDSYSRRQDLSQCNRQNWILVLPDASEPLVHIFASGEDRDWVDHQLQAYQQRVQQFIASEQEIKEQTV</sequence>